<organism evidence="2 3">
    <name type="scientific">Coccidioides immitis RMSCC 2394</name>
    <dbReference type="NCBI Taxonomy" id="404692"/>
    <lineage>
        <taxon>Eukaryota</taxon>
        <taxon>Fungi</taxon>
        <taxon>Dikarya</taxon>
        <taxon>Ascomycota</taxon>
        <taxon>Pezizomycotina</taxon>
        <taxon>Eurotiomycetes</taxon>
        <taxon>Eurotiomycetidae</taxon>
        <taxon>Onygenales</taxon>
        <taxon>Onygenaceae</taxon>
        <taxon>Coccidioides</taxon>
    </lineage>
</organism>
<feature type="region of interest" description="Disordered" evidence="1">
    <location>
        <begin position="29"/>
        <end position="58"/>
    </location>
</feature>
<reference evidence="3" key="1">
    <citation type="journal article" date="2010" name="Genome Res.">
        <title>Population genomic sequencing of Coccidioides fungi reveals recent hybridization and transposon control.</title>
        <authorList>
            <person name="Neafsey D.E."/>
            <person name="Barker B.M."/>
            <person name="Sharpton T.J."/>
            <person name="Stajich J.E."/>
            <person name="Park D.J."/>
            <person name="Whiston E."/>
            <person name="Hung C.-Y."/>
            <person name="McMahan C."/>
            <person name="White J."/>
            <person name="Sykes S."/>
            <person name="Heiman D."/>
            <person name="Young S."/>
            <person name="Zeng Q."/>
            <person name="Abouelleil A."/>
            <person name="Aftuck L."/>
            <person name="Bessette D."/>
            <person name="Brown A."/>
            <person name="FitzGerald M."/>
            <person name="Lui A."/>
            <person name="Macdonald J.P."/>
            <person name="Priest M."/>
            <person name="Orbach M.J."/>
            <person name="Galgiani J.N."/>
            <person name="Kirkland T.N."/>
            <person name="Cole G.T."/>
            <person name="Birren B.W."/>
            <person name="Henn M.R."/>
            <person name="Taylor J.W."/>
            <person name="Rounsley S.D."/>
        </authorList>
    </citation>
    <scope>NUCLEOTIDE SEQUENCE [LARGE SCALE GENOMIC DNA]</scope>
    <source>
        <strain evidence="3">RMSCC 2394</strain>
    </source>
</reference>
<gene>
    <name evidence="2" type="ORF">CIRG_04341</name>
</gene>
<evidence type="ECO:0000256" key="1">
    <source>
        <dbReference type="SAM" id="MobiDB-lite"/>
    </source>
</evidence>
<accession>A0A0J6YA83</accession>
<dbReference type="EMBL" id="DS028095">
    <property type="protein sequence ID" value="KMP04660.1"/>
    <property type="molecule type" value="Genomic_DNA"/>
</dbReference>
<sequence length="104" mass="11281">MGIGPAHSHAEWLRLRDVRDDCALRGLPGHHMPGLVPPSLPQRSRTEGPHVVRPSNEESALGYTAHASVFDRLIWAGHATLPPKLLSGPPEVLLGGSYEKHFLG</sequence>
<name>A0A0J6YA83_COCIT</name>
<proteinExistence type="predicted"/>
<protein>
    <submittedName>
        <fullName evidence="2">Uncharacterized protein</fullName>
    </submittedName>
</protein>
<evidence type="ECO:0000313" key="3">
    <source>
        <dbReference type="Proteomes" id="UP000054565"/>
    </source>
</evidence>
<evidence type="ECO:0000313" key="2">
    <source>
        <dbReference type="EMBL" id="KMP04660.1"/>
    </source>
</evidence>
<dbReference type="Proteomes" id="UP000054565">
    <property type="component" value="Unassembled WGS sequence"/>
</dbReference>
<dbReference type="AlphaFoldDB" id="A0A0J6YA83"/>